<evidence type="ECO:0000313" key="4">
    <source>
        <dbReference type="Proteomes" id="UP000183050"/>
    </source>
</evidence>
<comment type="similarity">
    <text evidence="1">Belongs to the GroES chaperonin family.</text>
</comment>
<name>A0A1L3ZB42_RHILE</name>
<proteinExistence type="inferred from homology"/>
<dbReference type="AlphaFoldDB" id="A0A1L3ZB42"/>
<sequence length="127" mass="14015">MSKNKPQSTQTEITAAIGDISSLEIMHNQILVGIWMRPERTAGGIILTEKTVDEDKWQGKVGLVLKVGPTAFVNDNANDFKGQSLSVGDWVIYRTSDGFSIDVNGTHCRLLEDVHIKGRTNDPSIIY</sequence>
<dbReference type="Pfam" id="PF00166">
    <property type="entry name" value="Cpn10"/>
    <property type="match status" value="1"/>
</dbReference>
<organism evidence="3 4">
    <name type="scientific">Rhizobium leguminosarum</name>
    <dbReference type="NCBI Taxonomy" id="384"/>
    <lineage>
        <taxon>Bacteria</taxon>
        <taxon>Pseudomonadati</taxon>
        <taxon>Pseudomonadota</taxon>
        <taxon>Alphaproteobacteria</taxon>
        <taxon>Hyphomicrobiales</taxon>
        <taxon>Rhizobiaceae</taxon>
        <taxon>Rhizobium/Agrobacterium group</taxon>
        <taxon>Rhizobium</taxon>
    </lineage>
</organism>
<keyword evidence="2" id="KW-0143">Chaperone</keyword>
<dbReference type="SUPFAM" id="SSF50129">
    <property type="entry name" value="GroES-like"/>
    <property type="match status" value="1"/>
</dbReference>
<protein>
    <recommendedName>
        <fullName evidence="5">10 kDa chaperonin</fullName>
    </recommendedName>
</protein>
<dbReference type="InterPro" id="IPR011032">
    <property type="entry name" value="GroES-like_sf"/>
</dbReference>
<gene>
    <name evidence="3" type="ORF">BMW22_15670</name>
</gene>
<dbReference type="InterPro" id="IPR020818">
    <property type="entry name" value="Chaperonin_GroES"/>
</dbReference>
<dbReference type="InterPro" id="IPR037124">
    <property type="entry name" value="Chaperonin_GroES_sf"/>
</dbReference>
<dbReference type="GO" id="GO:0005524">
    <property type="term" value="F:ATP binding"/>
    <property type="evidence" value="ECO:0007669"/>
    <property type="project" value="InterPro"/>
</dbReference>
<dbReference type="EMBL" id="CP018228">
    <property type="protein sequence ID" value="API52863.1"/>
    <property type="molecule type" value="Genomic_DNA"/>
</dbReference>
<dbReference type="Proteomes" id="UP000183050">
    <property type="component" value="Chromosome"/>
</dbReference>
<dbReference type="CDD" id="cd00320">
    <property type="entry name" value="cpn10"/>
    <property type="match status" value="1"/>
</dbReference>
<evidence type="ECO:0000313" key="3">
    <source>
        <dbReference type="EMBL" id="API52863.1"/>
    </source>
</evidence>
<dbReference type="RefSeq" id="WP_072639309.1">
    <property type="nucleotide sequence ID" value="NZ_CP018228.1"/>
</dbReference>
<evidence type="ECO:0000256" key="2">
    <source>
        <dbReference type="ARBA" id="ARBA00023186"/>
    </source>
</evidence>
<reference evidence="3 4" key="1">
    <citation type="submission" date="2016-11" db="EMBL/GenBank/DDBJ databases">
        <title>Rhizobium leguminosarum bv. viciae strain Vaf12 isolated from Vavilovia formosa root nodules from Russia, Dagestan.</title>
        <authorList>
            <person name="Kimeklis A."/>
        </authorList>
    </citation>
    <scope>NUCLEOTIDE SEQUENCE [LARGE SCALE GENOMIC DNA]</scope>
    <source>
        <strain evidence="3 4">Vaf-108</strain>
    </source>
</reference>
<dbReference type="Gene3D" id="2.30.33.40">
    <property type="entry name" value="GroES chaperonin"/>
    <property type="match status" value="1"/>
</dbReference>
<accession>A0A1L3ZB42</accession>
<evidence type="ECO:0008006" key="5">
    <source>
        <dbReference type="Google" id="ProtNLM"/>
    </source>
</evidence>
<dbReference type="GO" id="GO:0044183">
    <property type="term" value="F:protein folding chaperone"/>
    <property type="evidence" value="ECO:0007669"/>
    <property type="project" value="InterPro"/>
</dbReference>
<evidence type="ECO:0000256" key="1">
    <source>
        <dbReference type="ARBA" id="ARBA00006975"/>
    </source>
</evidence>